<dbReference type="PROSITE" id="PS50192">
    <property type="entry name" value="T_SNARE"/>
    <property type="match status" value="1"/>
</dbReference>
<organism evidence="4 5">
    <name type="scientific">Atractosteus spatula</name>
    <name type="common">Alligator gar</name>
    <name type="synonym">Lepisosteus spatula</name>
    <dbReference type="NCBI Taxonomy" id="7917"/>
    <lineage>
        <taxon>Eukaryota</taxon>
        <taxon>Metazoa</taxon>
        <taxon>Chordata</taxon>
        <taxon>Craniata</taxon>
        <taxon>Vertebrata</taxon>
        <taxon>Euteleostomi</taxon>
        <taxon>Actinopterygii</taxon>
        <taxon>Neopterygii</taxon>
        <taxon>Holostei</taxon>
        <taxon>Semionotiformes</taxon>
        <taxon>Lepisosteidae</taxon>
        <taxon>Atractosteus</taxon>
    </lineage>
</organism>
<feature type="compositionally biased region" description="Polar residues" evidence="2">
    <location>
        <begin position="1"/>
        <end position="17"/>
    </location>
</feature>
<dbReference type="Gene3D" id="1.20.5.110">
    <property type="match status" value="1"/>
</dbReference>
<dbReference type="EMBL" id="JAAWVO010073004">
    <property type="protein sequence ID" value="MBN3324839.1"/>
    <property type="molecule type" value="Genomic_DNA"/>
</dbReference>
<dbReference type="SUPFAM" id="SSF58038">
    <property type="entry name" value="SNARE fusion complex"/>
    <property type="match status" value="1"/>
</dbReference>
<feature type="non-terminal residue" evidence="4">
    <location>
        <position position="1"/>
    </location>
</feature>
<name>A0A8J7P3M6_ATRSP</name>
<dbReference type="AlphaFoldDB" id="A0A8J7P3M6"/>
<dbReference type="InterPro" id="IPR000727">
    <property type="entry name" value="T_SNARE_dom"/>
</dbReference>
<feature type="region of interest" description="Disordered" evidence="2">
    <location>
        <begin position="1"/>
        <end position="33"/>
    </location>
</feature>
<feature type="domain" description="T-SNARE coiled-coil homology" evidence="3">
    <location>
        <begin position="42"/>
        <end position="66"/>
    </location>
</feature>
<evidence type="ECO:0000256" key="2">
    <source>
        <dbReference type="SAM" id="MobiDB-lite"/>
    </source>
</evidence>
<keyword evidence="1" id="KW-0175">Coiled coil</keyword>
<gene>
    <name evidence="4" type="primary">Stx7</name>
    <name evidence="4" type="ORF">GTO95_0015172</name>
</gene>
<proteinExistence type="predicted"/>
<accession>A0A8J7P3M6</accession>
<keyword evidence="5" id="KW-1185">Reference proteome</keyword>
<evidence type="ECO:0000313" key="4">
    <source>
        <dbReference type="EMBL" id="MBN3324839.1"/>
    </source>
</evidence>
<protein>
    <submittedName>
        <fullName evidence="4">STX7 protein</fullName>
    </submittedName>
</protein>
<dbReference type="Pfam" id="PF05739">
    <property type="entry name" value="SNARE"/>
    <property type="match status" value="1"/>
</dbReference>
<evidence type="ECO:0000259" key="3">
    <source>
        <dbReference type="PROSITE" id="PS50192"/>
    </source>
</evidence>
<comment type="caution">
    <text evidence="4">The sequence shown here is derived from an EMBL/GenBank/DDBJ whole genome shotgun (WGS) entry which is preliminary data.</text>
</comment>
<sequence length="104" mass="11430">MAQSQDGRAGRKSQTGASRPWGDHQPTLEGPCLGAHRFLPPLDSIEANVENADVHVQTATQQLARAAEYQVSSGRVSQTSILLNINFREWGASITLKLHSLWHE</sequence>
<reference evidence="4" key="1">
    <citation type="journal article" date="2021" name="Cell">
        <title>Tracing the genetic footprints of vertebrate landing in non-teleost ray-finned fishes.</title>
        <authorList>
            <person name="Bi X."/>
            <person name="Wang K."/>
            <person name="Yang L."/>
            <person name="Pan H."/>
            <person name="Jiang H."/>
            <person name="Wei Q."/>
            <person name="Fang M."/>
            <person name="Yu H."/>
            <person name="Zhu C."/>
            <person name="Cai Y."/>
            <person name="He Y."/>
            <person name="Gan X."/>
            <person name="Zeng H."/>
            <person name="Yu D."/>
            <person name="Zhu Y."/>
            <person name="Jiang H."/>
            <person name="Qiu Q."/>
            <person name="Yang H."/>
            <person name="Zhang Y.E."/>
            <person name="Wang W."/>
            <person name="Zhu M."/>
            <person name="He S."/>
            <person name="Zhang G."/>
        </authorList>
    </citation>
    <scope>NUCLEOTIDE SEQUENCE</scope>
    <source>
        <strain evidence="4">Allg_001</strain>
    </source>
</reference>
<evidence type="ECO:0000256" key="1">
    <source>
        <dbReference type="ARBA" id="ARBA00023054"/>
    </source>
</evidence>
<dbReference type="Proteomes" id="UP000736164">
    <property type="component" value="Unassembled WGS sequence"/>
</dbReference>
<feature type="non-terminal residue" evidence="4">
    <location>
        <position position="104"/>
    </location>
</feature>
<evidence type="ECO:0000313" key="5">
    <source>
        <dbReference type="Proteomes" id="UP000736164"/>
    </source>
</evidence>